<dbReference type="InterPro" id="IPR006249">
    <property type="entry name" value="Aconitase/IRP2"/>
</dbReference>
<dbReference type="Pfam" id="PF00330">
    <property type="entry name" value="Aconitase"/>
    <property type="match status" value="1"/>
</dbReference>
<reference evidence="5 6" key="1">
    <citation type="journal article" date="2020" name="Nat. Food">
        <title>A phased Vanilla planifolia genome enables genetic improvement of flavour and production.</title>
        <authorList>
            <person name="Hasing T."/>
            <person name="Tang H."/>
            <person name="Brym M."/>
            <person name="Khazi F."/>
            <person name="Huang T."/>
            <person name="Chambers A.H."/>
        </authorList>
    </citation>
    <scope>NUCLEOTIDE SEQUENCE [LARGE SCALE GENOMIC DNA]</scope>
    <source>
        <tissue evidence="5">Leaf</tissue>
    </source>
</reference>
<dbReference type="SUPFAM" id="SSF53732">
    <property type="entry name" value="Aconitase iron-sulfur domain"/>
    <property type="match status" value="1"/>
</dbReference>
<accession>A0A835PUR5</accession>
<sequence>MAALQDDMVGRNSVNLKIIIGMFNEDFTGVPAVVDLFLELYNAKVPVDLVIDHSVQVDVARSENAVQANMELEFQRNKERFAFLKWGSNAFHNMLVVPPGSGIVHQVNLEYLARVVFNNEGILYPDSVVGTDSHTTMIDGLGVAGWGVGGIEAEAAMLGQPMSMVLPGVVGFKLSGKLRNGVTATDLVLTVTQMLRKHGVVGKFVEFYGEGIGELPLADRATIANMSRNMEQPWDSSLWIMLHCNT</sequence>
<evidence type="ECO:0000256" key="1">
    <source>
        <dbReference type="ARBA" id="ARBA00022723"/>
    </source>
</evidence>
<evidence type="ECO:0000313" key="5">
    <source>
        <dbReference type="EMBL" id="KAG0460776.1"/>
    </source>
</evidence>
<name>A0A835PUR5_VANPL</name>
<keyword evidence="1" id="KW-0479">Metal-binding</keyword>
<keyword evidence="2" id="KW-0408">Iron</keyword>
<evidence type="ECO:0000313" key="6">
    <source>
        <dbReference type="Proteomes" id="UP000636800"/>
    </source>
</evidence>
<dbReference type="AlphaFoldDB" id="A0A835PUR5"/>
<proteinExistence type="predicted"/>
<gene>
    <name evidence="5" type="ORF">HPP92_021073</name>
</gene>
<keyword evidence="3" id="KW-0411">Iron-sulfur</keyword>
<organism evidence="5 6">
    <name type="scientific">Vanilla planifolia</name>
    <name type="common">Vanilla</name>
    <dbReference type="NCBI Taxonomy" id="51239"/>
    <lineage>
        <taxon>Eukaryota</taxon>
        <taxon>Viridiplantae</taxon>
        <taxon>Streptophyta</taxon>
        <taxon>Embryophyta</taxon>
        <taxon>Tracheophyta</taxon>
        <taxon>Spermatophyta</taxon>
        <taxon>Magnoliopsida</taxon>
        <taxon>Liliopsida</taxon>
        <taxon>Asparagales</taxon>
        <taxon>Orchidaceae</taxon>
        <taxon>Vanilloideae</taxon>
        <taxon>Vanilleae</taxon>
        <taxon>Vanilla</taxon>
    </lineage>
</organism>
<evidence type="ECO:0000256" key="2">
    <source>
        <dbReference type="ARBA" id="ARBA00023004"/>
    </source>
</evidence>
<evidence type="ECO:0000256" key="3">
    <source>
        <dbReference type="ARBA" id="ARBA00023014"/>
    </source>
</evidence>
<dbReference type="OrthoDB" id="9985979at2759"/>
<protein>
    <recommendedName>
        <fullName evidence="4">Aconitase/3-isopropylmalate dehydratase large subunit alpha/beta/alpha domain-containing protein</fullName>
    </recommendedName>
</protein>
<feature type="domain" description="Aconitase/3-isopropylmalate dehydratase large subunit alpha/beta/alpha" evidence="4">
    <location>
        <begin position="35"/>
        <end position="228"/>
    </location>
</feature>
<dbReference type="InterPro" id="IPR036008">
    <property type="entry name" value="Aconitase_4Fe-4S_dom"/>
</dbReference>
<dbReference type="EMBL" id="JADCNL010000011">
    <property type="protein sequence ID" value="KAG0460776.1"/>
    <property type="molecule type" value="Genomic_DNA"/>
</dbReference>
<dbReference type="PRINTS" id="PR00415">
    <property type="entry name" value="ACONITASE"/>
</dbReference>
<keyword evidence="6" id="KW-1185">Reference proteome</keyword>
<dbReference type="InterPro" id="IPR015931">
    <property type="entry name" value="Acnase/IPM_dHydase_lsu_aba_1/3"/>
</dbReference>
<dbReference type="GO" id="GO:0051536">
    <property type="term" value="F:iron-sulfur cluster binding"/>
    <property type="evidence" value="ECO:0007669"/>
    <property type="project" value="UniProtKB-KW"/>
</dbReference>
<dbReference type="GO" id="GO:0046872">
    <property type="term" value="F:metal ion binding"/>
    <property type="evidence" value="ECO:0007669"/>
    <property type="project" value="UniProtKB-KW"/>
</dbReference>
<comment type="caution">
    <text evidence="5">The sequence shown here is derived from an EMBL/GenBank/DDBJ whole genome shotgun (WGS) entry which is preliminary data.</text>
</comment>
<dbReference type="PANTHER" id="PTHR11670">
    <property type="entry name" value="ACONITASE/IRON-RESPONSIVE ELEMENT FAMILY MEMBER"/>
    <property type="match status" value="1"/>
</dbReference>
<dbReference type="Gene3D" id="3.30.499.10">
    <property type="entry name" value="Aconitase, domain 3"/>
    <property type="match status" value="1"/>
</dbReference>
<evidence type="ECO:0000259" key="4">
    <source>
        <dbReference type="Pfam" id="PF00330"/>
    </source>
</evidence>
<dbReference type="InterPro" id="IPR001030">
    <property type="entry name" value="Acoase/IPM_deHydtase_lsu_aba"/>
</dbReference>
<dbReference type="Proteomes" id="UP000636800">
    <property type="component" value="Chromosome 11"/>
</dbReference>